<accession>A0AAN7P377</accession>
<evidence type="ECO:0000313" key="3">
    <source>
        <dbReference type="Proteomes" id="UP001333110"/>
    </source>
</evidence>
<dbReference type="Proteomes" id="UP001333110">
    <property type="component" value="Unassembled WGS sequence"/>
</dbReference>
<protein>
    <submittedName>
        <fullName evidence="2">Uncharacterized protein</fullName>
    </submittedName>
</protein>
<sequence length="81" mass="8967">MNFSNVHRSCQEPAPERASHEVTASFGCIHLLRRGVLHRLQGLVLDPILFNSFINDLDDGTECIFSNTRLGGVADRPDDCA</sequence>
<name>A0AAN7P377_MYCAM</name>
<proteinExistence type="predicted"/>
<evidence type="ECO:0000256" key="1">
    <source>
        <dbReference type="SAM" id="MobiDB-lite"/>
    </source>
</evidence>
<keyword evidence="3" id="KW-1185">Reference proteome</keyword>
<reference evidence="2 3" key="1">
    <citation type="journal article" date="2023" name="J. Hered.">
        <title>Chromosome-level genome of the wood stork (Mycteria americana) provides insight into avian chromosome evolution.</title>
        <authorList>
            <person name="Flamio R. Jr."/>
            <person name="Ramstad K.M."/>
        </authorList>
    </citation>
    <scope>NUCLEOTIDE SEQUENCE [LARGE SCALE GENOMIC DNA]</scope>
    <source>
        <strain evidence="2">JAX WOST 10</strain>
    </source>
</reference>
<feature type="region of interest" description="Disordered" evidence="1">
    <location>
        <begin position="1"/>
        <end position="20"/>
    </location>
</feature>
<organism evidence="2 3">
    <name type="scientific">Mycteria americana</name>
    <name type="common">Wood stork</name>
    <dbReference type="NCBI Taxonomy" id="33587"/>
    <lineage>
        <taxon>Eukaryota</taxon>
        <taxon>Metazoa</taxon>
        <taxon>Chordata</taxon>
        <taxon>Craniata</taxon>
        <taxon>Vertebrata</taxon>
        <taxon>Euteleostomi</taxon>
        <taxon>Archelosauria</taxon>
        <taxon>Archosauria</taxon>
        <taxon>Dinosauria</taxon>
        <taxon>Saurischia</taxon>
        <taxon>Theropoda</taxon>
        <taxon>Coelurosauria</taxon>
        <taxon>Aves</taxon>
        <taxon>Neognathae</taxon>
        <taxon>Neoaves</taxon>
        <taxon>Aequornithes</taxon>
        <taxon>Ciconiiformes</taxon>
        <taxon>Ciconiidae</taxon>
        <taxon>Mycteria</taxon>
    </lineage>
</organism>
<comment type="caution">
    <text evidence="2">The sequence shown here is derived from an EMBL/GenBank/DDBJ whole genome shotgun (WGS) entry which is preliminary data.</text>
</comment>
<evidence type="ECO:0000313" key="2">
    <source>
        <dbReference type="EMBL" id="KAK4826222.1"/>
    </source>
</evidence>
<dbReference type="EMBL" id="JAUNZN010000002">
    <property type="protein sequence ID" value="KAK4826222.1"/>
    <property type="molecule type" value="Genomic_DNA"/>
</dbReference>
<gene>
    <name evidence="2" type="ORF">QYF61_006263</name>
</gene>
<dbReference type="AlphaFoldDB" id="A0AAN7P377"/>